<organism evidence="2 3">
    <name type="scientific">Mycobacterium kansasii</name>
    <dbReference type="NCBI Taxonomy" id="1768"/>
    <lineage>
        <taxon>Bacteria</taxon>
        <taxon>Bacillati</taxon>
        <taxon>Actinomycetota</taxon>
        <taxon>Actinomycetes</taxon>
        <taxon>Mycobacteriales</taxon>
        <taxon>Mycobacteriaceae</taxon>
        <taxon>Mycobacterium</taxon>
    </lineage>
</organism>
<evidence type="ECO:0000313" key="2">
    <source>
        <dbReference type="EMBL" id="OOK64361.1"/>
    </source>
</evidence>
<proteinExistence type="predicted"/>
<reference evidence="2 3" key="1">
    <citation type="submission" date="2017-02" db="EMBL/GenBank/DDBJ databases">
        <title>Complete genome sequences of Mycobacterium kansasii strains isolated from rhesus macaques.</title>
        <authorList>
            <person name="Panda A."/>
            <person name="Nagaraj S."/>
            <person name="Zhao X."/>
            <person name="Tettelin H."/>
            <person name="Detolla L.J."/>
        </authorList>
    </citation>
    <scope>NUCLEOTIDE SEQUENCE [LARGE SCALE GENOMIC DNA]</scope>
    <source>
        <strain evidence="2 3">11-3469</strain>
    </source>
</reference>
<name>A0A1V3WDL0_MYCKA</name>
<gene>
    <name evidence="2" type="ORF">BZL29_8183</name>
</gene>
<feature type="region of interest" description="Disordered" evidence="1">
    <location>
        <begin position="1"/>
        <end position="52"/>
    </location>
</feature>
<protein>
    <submittedName>
        <fullName evidence="2">Uncharacterized protein</fullName>
    </submittedName>
</protein>
<feature type="compositionally biased region" description="Low complexity" evidence="1">
    <location>
        <begin position="43"/>
        <end position="52"/>
    </location>
</feature>
<evidence type="ECO:0000313" key="3">
    <source>
        <dbReference type="Proteomes" id="UP000188532"/>
    </source>
</evidence>
<sequence>MSGAWATDADSVEWLDQPVNPGCAEQQPPVPPAPGTPGERRAGVAAAATVAD</sequence>
<dbReference type="AlphaFoldDB" id="A0A1V3WDL0"/>
<comment type="caution">
    <text evidence="2">The sequence shown here is derived from an EMBL/GenBank/DDBJ whole genome shotgun (WGS) entry which is preliminary data.</text>
</comment>
<evidence type="ECO:0000256" key="1">
    <source>
        <dbReference type="SAM" id="MobiDB-lite"/>
    </source>
</evidence>
<dbReference type="Proteomes" id="UP000188532">
    <property type="component" value="Unassembled WGS sequence"/>
</dbReference>
<dbReference type="EMBL" id="MVBN01000013">
    <property type="protein sequence ID" value="OOK64361.1"/>
    <property type="molecule type" value="Genomic_DNA"/>
</dbReference>
<accession>A0A1V3WDL0</accession>